<evidence type="ECO:0000313" key="3">
    <source>
        <dbReference type="EMBL" id="KAF5873469.1"/>
    </source>
</evidence>
<accession>A0A8H6AU01</accession>
<gene>
    <name evidence="3" type="ORF">Bfra_004930</name>
</gene>
<feature type="compositionally biased region" description="Low complexity" evidence="1">
    <location>
        <begin position="320"/>
        <end position="330"/>
    </location>
</feature>
<feature type="region of interest" description="Disordered" evidence="1">
    <location>
        <begin position="318"/>
        <end position="352"/>
    </location>
</feature>
<dbReference type="AlphaFoldDB" id="A0A8H6AU01"/>
<dbReference type="Pfam" id="PF20150">
    <property type="entry name" value="2EXR"/>
    <property type="match status" value="1"/>
</dbReference>
<comment type="caution">
    <text evidence="3">The sequence shown here is derived from an EMBL/GenBank/DDBJ whole genome shotgun (WGS) entry which is preliminary data.</text>
</comment>
<evidence type="ECO:0000256" key="1">
    <source>
        <dbReference type="SAM" id="MobiDB-lite"/>
    </source>
</evidence>
<proteinExistence type="predicted"/>
<reference evidence="3 4" key="1">
    <citation type="journal article" date="2020" name="Phytopathology">
        <title>A high-quality genome resource of Botrytis fragariae, a new and rapidly spreading fungal pathogen causing strawberry gray mold in the U.S.A.</title>
        <authorList>
            <person name="Wu Y."/>
            <person name="Saski C.A."/>
            <person name="Schnabel G."/>
            <person name="Xiao S."/>
            <person name="Hu M."/>
        </authorList>
    </citation>
    <scope>NUCLEOTIDE SEQUENCE [LARGE SCALE GENOMIC DNA]</scope>
    <source>
        <strain evidence="3 4">BVB16</strain>
    </source>
</reference>
<keyword evidence="4" id="KW-1185">Reference proteome</keyword>
<dbReference type="GeneID" id="59259012"/>
<feature type="compositionally biased region" description="Polar residues" evidence="1">
    <location>
        <begin position="338"/>
        <end position="347"/>
    </location>
</feature>
<evidence type="ECO:0000259" key="2">
    <source>
        <dbReference type="Pfam" id="PF20150"/>
    </source>
</evidence>
<sequence>MTDSMDLSEDIAIQLPLVQQEAEPSFNRSMDLPNEIRAKIWKYSLPEPRIIHMSSTSTRAQIHQFLNRPDTWGQFNLQFCFYENGDDLYRGDKTQPEKSPLRCASYTSSIEYRPLWKPPGNDGRYEVVEGSGLLISDRGNGYHSEDPDINENLVVLEVDSARNALVRIEEPGDLPADKEKNIASKDMWNFITQCCPQISSIQYILLGERNTAIYLFQLNWHNHSNVPGRKDGWETNEHHLLPLYPSVRRIIMSPVDAPIHNHQFWHGLEFQVCALGDAVGLNGSAIARDHEHAEVFMGKDFFDVESEGEIPFEFTSGKVLPSSSSSSLPLYPEKRGSENSISQNQGQKVKAPMRGDGRCFLHLEKGVYIHWDPRGAPIQVTRNVYAGVQKLFERAGKIIFTMKPILDMDPILDVTPWQSV</sequence>
<dbReference type="Proteomes" id="UP000531561">
    <property type="component" value="Unassembled WGS sequence"/>
</dbReference>
<dbReference type="OrthoDB" id="3561261at2759"/>
<protein>
    <recommendedName>
        <fullName evidence="2">2EXR domain-containing protein</fullName>
    </recommendedName>
</protein>
<dbReference type="InterPro" id="IPR045518">
    <property type="entry name" value="2EXR"/>
</dbReference>
<dbReference type="RefSeq" id="XP_037192415.1">
    <property type="nucleotide sequence ID" value="XM_037335320.1"/>
</dbReference>
<dbReference type="EMBL" id="JABFCT010000008">
    <property type="protein sequence ID" value="KAF5873469.1"/>
    <property type="molecule type" value="Genomic_DNA"/>
</dbReference>
<name>A0A8H6AU01_9HELO</name>
<organism evidence="3 4">
    <name type="scientific">Botrytis fragariae</name>
    <dbReference type="NCBI Taxonomy" id="1964551"/>
    <lineage>
        <taxon>Eukaryota</taxon>
        <taxon>Fungi</taxon>
        <taxon>Dikarya</taxon>
        <taxon>Ascomycota</taxon>
        <taxon>Pezizomycotina</taxon>
        <taxon>Leotiomycetes</taxon>
        <taxon>Helotiales</taxon>
        <taxon>Sclerotiniaceae</taxon>
        <taxon>Botrytis</taxon>
    </lineage>
</organism>
<evidence type="ECO:0000313" key="4">
    <source>
        <dbReference type="Proteomes" id="UP000531561"/>
    </source>
</evidence>
<feature type="domain" description="2EXR" evidence="2">
    <location>
        <begin position="30"/>
        <end position="66"/>
    </location>
</feature>